<name>A0AAV5CAI2_ELECO</name>
<keyword evidence="8" id="KW-0067">ATP-binding</keyword>
<evidence type="ECO:0000256" key="5">
    <source>
        <dbReference type="ARBA" id="ARBA00022692"/>
    </source>
</evidence>
<reference evidence="14" key="2">
    <citation type="submission" date="2021-12" db="EMBL/GenBank/DDBJ databases">
        <title>Resequencing data analysis of finger millet.</title>
        <authorList>
            <person name="Hatakeyama M."/>
            <person name="Aluri S."/>
            <person name="Balachadran M.T."/>
            <person name="Sivarajan S.R."/>
            <person name="Poveda L."/>
            <person name="Shimizu-Inatsugi R."/>
            <person name="Schlapbach R."/>
            <person name="Sreeman S.M."/>
            <person name="Shimizu K.K."/>
        </authorList>
    </citation>
    <scope>NUCLEOTIDE SEQUENCE</scope>
</reference>
<keyword evidence="15" id="KW-1185">Reference proteome</keyword>
<evidence type="ECO:0000313" key="14">
    <source>
        <dbReference type="EMBL" id="GJM95198.1"/>
    </source>
</evidence>
<evidence type="ECO:0000256" key="6">
    <source>
        <dbReference type="ARBA" id="ARBA00022729"/>
    </source>
</evidence>
<comment type="subcellular location">
    <subcellularLocation>
        <location evidence="1">Cell membrane</location>
        <topology evidence="1">Single-pass type I membrane protein</topology>
    </subcellularLocation>
</comment>
<dbReference type="FunFam" id="1.10.510.10:FF:000240">
    <property type="entry name" value="Lectin-domain containing receptor kinase A4.3"/>
    <property type="match status" value="1"/>
</dbReference>
<dbReference type="AlphaFoldDB" id="A0AAV5CAI2"/>
<dbReference type="InterPro" id="IPR050528">
    <property type="entry name" value="L-type_Lectin-RKs"/>
</dbReference>
<dbReference type="GO" id="GO:0002229">
    <property type="term" value="P:defense response to oomycetes"/>
    <property type="evidence" value="ECO:0007669"/>
    <property type="project" value="UniProtKB-ARBA"/>
</dbReference>
<sequence>MPWSRRHEIVLRIASSILYLHQEWEQCVVHRDIKPNNVMLDASFNAKLGDFGLTRLVDHSHGLHIMVLASTVGYMDLECMVTGRADTELDVYSFGIMLLTITCGRQSMVLIREDVIHLVQWVWESHYCTGTILDAADQYYHRRIAERRV</sequence>
<evidence type="ECO:0000256" key="1">
    <source>
        <dbReference type="ARBA" id="ARBA00004251"/>
    </source>
</evidence>
<evidence type="ECO:0000256" key="12">
    <source>
        <dbReference type="ARBA" id="ARBA00023180"/>
    </source>
</evidence>
<keyword evidence="7" id="KW-0547">Nucleotide-binding</keyword>
<dbReference type="PROSITE" id="PS00108">
    <property type="entry name" value="PROTEIN_KINASE_ST"/>
    <property type="match status" value="1"/>
</dbReference>
<dbReference type="GO" id="GO:0004672">
    <property type="term" value="F:protein kinase activity"/>
    <property type="evidence" value="ECO:0007669"/>
    <property type="project" value="InterPro"/>
</dbReference>
<evidence type="ECO:0000256" key="10">
    <source>
        <dbReference type="ARBA" id="ARBA00023136"/>
    </source>
</evidence>
<evidence type="ECO:0000256" key="9">
    <source>
        <dbReference type="ARBA" id="ARBA00022989"/>
    </source>
</evidence>
<evidence type="ECO:0000256" key="11">
    <source>
        <dbReference type="ARBA" id="ARBA00023170"/>
    </source>
</evidence>
<dbReference type="InterPro" id="IPR000719">
    <property type="entry name" value="Prot_kinase_dom"/>
</dbReference>
<proteinExistence type="inferred from homology"/>
<dbReference type="EMBL" id="BQKI01000005">
    <property type="protein sequence ID" value="GJM95198.1"/>
    <property type="molecule type" value="Genomic_DNA"/>
</dbReference>
<keyword evidence="12" id="KW-0325">Glycoprotein</keyword>
<dbReference type="Proteomes" id="UP001054889">
    <property type="component" value="Unassembled WGS sequence"/>
</dbReference>
<dbReference type="GO" id="GO:0005886">
    <property type="term" value="C:plasma membrane"/>
    <property type="evidence" value="ECO:0007669"/>
    <property type="project" value="UniProtKB-SubCell"/>
</dbReference>
<organism evidence="14 15">
    <name type="scientific">Eleusine coracana subsp. coracana</name>
    <dbReference type="NCBI Taxonomy" id="191504"/>
    <lineage>
        <taxon>Eukaryota</taxon>
        <taxon>Viridiplantae</taxon>
        <taxon>Streptophyta</taxon>
        <taxon>Embryophyta</taxon>
        <taxon>Tracheophyta</taxon>
        <taxon>Spermatophyta</taxon>
        <taxon>Magnoliopsida</taxon>
        <taxon>Liliopsida</taxon>
        <taxon>Poales</taxon>
        <taxon>Poaceae</taxon>
        <taxon>PACMAD clade</taxon>
        <taxon>Chloridoideae</taxon>
        <taxon>Cynodonteae</taxon>
        <taxon>Eleusininae</taxon>
        <taxon>Eleusine</taxon>
    </lineage>
</organism>
<keyword evidence="11" id="KW-0675">Receptor</keyword>
<feature type="domain" description="Protein kinase" evidence="13">
    <location>
        <begin position="1"/>
        <end position="149"/>
    </location>
</feature>
<gene>
    <name evidence="14" type="primary">ga11906</name>
    <name evidence="14" type="ORF">PR202_ga11906</name>
</gene>
<dbReference type="Gene3D" id="1.10.510.10">
    <property type="entry name" value="Transferase(Phosphotransferase) domain 1"/>
    <property type="match status" value="1"/>
</dbReference>
<keyword evidence="6" id="KW-0732">Signal</keyword>
<dbReference type="InterPro" id="IPR008271">
    <property type="entry name" value="Ser/Thr_kinase_AS"/>
</dbReference>
<evidence type="ECO:0000256" key="7">
    <source>
        <dbReference type="ARBA" id="ARBA00022741"/>
    </source>
</evidence>
<keyword evidence="4" id="KW-1003">Cell membrane</keyword>
<keyword evidence="10" id="KW-0472">Membrane</keyword>
<comment type="similarity">
    <text evidence="2">In the N-terminal section; belongs to the leguminous lectin family.</text>
</comment>
<keyword evidence="5" id="KW-0812">Transmembrane</keyword>
<evidence type="ECO:0000256" key="8">
    <source>
        <dbReference type="ARBA" id="ARBA00022840"/>
    </source>
</evidence>
<dbReference type="SUPFAM" id="SSF56112">
    <property type="entry name" value="Protein kinase-like (PK-like)"/>
    <property type="match status" value="1"/>
</dbReference>
<keyword evidence="9" id="KW-1133">Transmembrane helix</keyword>
<accession>A0AAV5CAI2</accession>
<dbReference type="InterPro" id="IPR011009">
    <property type="entry name" value="Kinase-like_dom_sf"/>
</dbReference>
<dbReference type="PANTHER" id="PTHR27007">
    <property type="match status" value="1"/>
</dbReference>
<dbReference type="Pfam" id="PF00069">
    <property type="entry name" value="Pkinase"/>
    <property type="match status" value="1"/>
</dbReference>
<evidence type="ECO:0000256" key="3">
    <source>
        <dbReference type="ARBA" id="ARBA00010217"/>
    </source>
</evidence>
<evidence type="ECO:0000256" key="4">
    <source>
        <dbReference type="ARBA" id="ARBA00022475"/>
    </source>
</evidence>
<dbReference type="GO" id="GO:0005524">
    <property type="term" value="F:ATP binding"/>
    <property type="evidence" value="ECO:0007669"/>
    <property type="project" value="UniProtKB-KW"/>
</dbReference>
<comment type="similarity">
    <text evidence="3">In the C-terminal section; belongs to the protein kinase superfamily. Ser/Thr protein kinase family.</text>
</comment>
<evidence type="ECO:0000256" key="2">
    <source>
        <dbReference type="ARBA" id="ARBA00008536"/>
    </source>
</evidence>
<evidence type="ECO:0000259" key="13">
    <source>
        <dbReference type="PROSITE" id="PS50011"/>
    </source>
</evidence>
<reference evidence="14" key="1">
    <citation type="journal article" date="2018" name="DNA Res.">
        <title>Multiple hybrid de novo genome assembly of finger millet, an orphan allotetraploid crop.</title>
        <authorList>
            <person name="Hatakeyama M."/>
            <person name="Aluri S."/>
            <person name="Balachadran M.T."/>
            <person name="Sivarajan S.R."/>
            <person name="Patrignani A."/>
            <person name="Gruter S."/>
            <person name="Poveda L."/>
            <person name="Shimizu-Inatsugi R."/>
            <person name="Baeten J."/>
            <person name="Francoijs K.J."/>
            <person name="Nataraja K.N."/>
            <person name="Reddy Y.A.N."/>
            <person name="Phadnis S."/>
            <person name="Ravikumar R.L."/>
            <person name="Schlapbach R."/>
            <person name="Sreeman S.M."/>
            <person name="Shimizu K.K."/>
        </authorList>
    </citation>
    <scope>NUCLEOTIDE SEQUENCE</scope>
</reference>
<dbReference type="PROSITE" id="PS50011">
    <property type="entry name" value="PROTEIN_KINASE_DOM"/>
    <property type="match status" value="1"/>
</dbReference>
<evidence type="ECO:0000313" key="15">
    <source>
        <dbReference type="Proteomes" id="UP001054889"/>
    </source>
</evidence>
<protein>
    <recommendedName>
        <fullName evidence="13">Protein kinase domain-containing protein</fullName>
    </recommendedName>
</protein>
<comment type="caution">
    <text evidence="14">The sequence shown here is derived from an EMBL/GenBank/DDBJ whole genome shotgun (WGS) entry which is preliminary data.</text>
</comment>